<dbReference type="Gene3D" id="1.10.287.950">
    <property type="entry name" value="Methyl-accepting chemotaxis protein"/>
    <property type="match status" value="1"/>
</dbReference>
<feature type="region of interest" description="Disordered" evidence="4">
    <location>
        <begin position="518"/>
        <end position="571"/>
    </location>
</feature>
<name>A0A7X6I6A7_9BURK</name>
<evidence type="ECO:0000256" key="2">
    <source>
        <dbReference type="ARBA" id="ARBA00029447"/>
    </source>
</evidence>
<feature type="domain" description="HAMP" evidence="7">
    <location>
        <begin position="212"/>
        <end position="264"/>
    </location>
</feature>
<keyword evidence="5" id="KW-0472">Membrane</keyword>
<dbReference type="PANTHER" id="PTHR43531:SF14">
    <property type="entry name" value="METHYL-ACCEPTING CHEMOTAXIS PROTEIN I-RELATED"/>
    <property type="match status" value="1"/>
</dbReference>
<keyword evidence="5" id="KW-0812">Transmembrane</keyword>
<evidence type="ECO:0000313" key="9">
    <source>
        <dbReference type="Proteomes" id="UP000521868"/>
    </source>
</evidence>
<dbReference type="FunFam" id="1.10.287.950:FF:000002">
    <property type="entry name" value="Methyl-accepting chemotaxis protein"/>
    <property type="match status" value="1"/>
</dbReference>
<feature type="compositionally biased region" description="Low complexity" evidence="4">
    <location>
        <begin position="554"/>
        <end position="565"/>
    </location>
</feature>
<dbReference type="GO" id="GO:0006935">
    <property type="term" value="P:chemotaxis"/>
    <property type="evidence" value="ECO:0007669"/>
    <property type="project" value="InterPro"/>
</dbReference>
<evidence type="ECO:0000256" key="4">
    <source>
        <dbReference type="SAM" id="MobiDB-lite"/>
    </source>
</evidence>
<dbReference type="SUPFAM" id="SSF58104">
    <property type="entry name" value="Methyl-accepting chemotaxis protein (MCP) signaling domain"/>
    <property type="match status" value="1"/>
</dbReference>
<evidence type="ECO:0000313" key="8">
    <source>
        <dbReference type="EMBL" id="NKE66171.1"/>
    </source>
</evidence>
<protein>
    <submittedName>
        <fullName evidence="8">HAMP domain-containing protein</fullName>
    </submittedName>
</protein>
<dbReference type="InterPro" id="IPR051310">
    <property type="entry name" value="MCP_chemotaxis"/>
</dbReference>
<dbReference type="AlphaFoldDB" id="A0A7X6I6A7"/>
<dbReference type="GO" id="GO:0004888">
    <property type="term" value="F:transmembrane signaling receptor activity"/>
    <property type="evidence" value="ECO:0007669"/>
    <property type="project" value="InterPro"/>
</dbReference>
<dbReference type="PANTHER" id="PTHR43531">
    <property type="entry name" value="PROTEIN ICFG"/>
    <property type="match status" value="1"/>
</dbReference>
<dbReference type="GO" id="GO:0005886">
    <property type="term" value="C:plasma membrane"/>
    <property type="evidence" value="ECO:0007669"/>
    <property type="project" value="TreeGrafter"/>
</dbReference>
<accession>A0A7X6I6A7</accession>
<dbReference type="SMART" id="SM00283">
    <property type="entry name" value="MA"/>
    <property type="match status" value="1"/>
</dbReference>
<comment type="similarity">
    <text evidence="2">Belongs to the methyl-accepting chemotaxis (MCP) protein family.</text>
</comment>
<keyword evidence="5" id="KW-1133">Transmembrane helix</keyword>
<evidence type="ECO:0000256" key="1">
    <source>
        <dbReference type="ARBA" id="ARBA00022481"/>
    </source>
</evidence>
<dbReference type="EMBL" id="VTOX01000003">
    <property type="protein sequence ID" value="NKE66171.1"/>
    <property type="molecule type" value="Genomic_DNA"/>
</dbReference>
<dbReference type="Pfam" id="PF12729">
    <property type="entry name" value="4HB_MCP_1"/>
    <property type="match status" value="1"/>
</dbReference>
<dbReference type="RefSeq" id="WP_168107298.1">
    <property type="nucleotide sequence ID" value="NZ_VTOX01000003.1"/>
</dbReference>
<evidence type="ECO:0000256" key="3">
    <source>
        <dbReference type="PROSITE-ProRule" id="PRU00284"/>
    </source>
</evidence>
<dbReference type="InterPro" id="IPR024478">
    <property type="entry name" value="HlyB_4HB_MCP"/>
</dbReference>
<dbReference type="PRINTS" id="PR00260">
    <property type="entry name" value="CHEMTRNSDUCR"/>
</dbReference>
<dbReference type="PROSITE" id="PS50111">
    <property type="entry name" value="CHEMOTAXIS_TRANSDUC_2"/>
    <property type="match status" value="1"/>
</dbReference>
<comment type="caution">
    <text evidence="8">The sequence shown here is derived from an EMBL/GenBank/DDBJ whole genome shotgun (WGS) entry which is preliminary data.</text>
</comment>
<dbReference type="GO" id="GO:0007165">
    <property type="term" value="P:signal transduction"/>
    <property type="evidence" value="ECO:0007669"/>
    <property type="project" value="UniProtKB-KW"/>
</dbReference>
<evidence type="ECO:0000259" key="7">
    <source>
        <dbReference type="PROSITE" id="PS50885"/>
    </source>
</evidence>
<keyword evidence="3" id="KW-0807">Transducer</keyword>
<keyword evidence="1" id="KW-0488">Methylation</keyword>
<dbReference type="CDD" id="cd06225">
    <property type="entry name" value="HAMP"/>
    <property type="match status" value="1"/>
</dbReference>
<organism evidence="8 9">
    <name type="scientific">Ramlibacter lithotrophicus</name>
    <dbReference type="NCBI Taxonomy" id="2606681"/>
    <lineage>
        <taxon>Bacteria</taxon>
        <taxon>Pseudomonadati</taxon>
        <taxon>Pseudomonadota</taxon>
        <taxon>Betaproteobacteria</taxon>
        <taxon>Burkholderiales</taxon>
        <taxon>Comamonadaceae</taxon>
        <taxon>Ramlibacter</taxon>
    </lineage>
</organism>
<feature type="domain" description="Methyl-accepting transducer" evidence="6">
    <location>
        <begin position="269"/>
        <end position="498"/>
    </location>
</feature>
<reference evidence="8 9" key="1">
    <citation type="journal article" date="2020" name="Nature">
        <title>Bacterial chemolithoautotrophy via manganese oxidation.</title>
        <authorList>
            <person name="Yu H."/>
            <person name="Leadbetter J.R."/>
        </authorList>
    </citation>
    <scope>NUCLEOTIDE SEQUENCE [LARGE SCALE GENOMIC DNA]</scope>
    <source>
        <strain evidence="8 9">RBP-1</strain>
    </source>
</reference>
<proteinExistence type="inferred from homology"/>
<dbReference type="InterPro" id="IPR004090">
    <property type="entry name" value="Chemotax_Me-accpt_rcpt"/>
</dbReference>
<dbReference type="PROSITE" id="PS50885">
    <property type="entry name" value="HAMP"/>
    <property type="match status" value="1"/>
</dbReference>
<dbReference type="Proteomes" id="UP000521868">
    <property type="component" value="Unassembled WGS sequence"/>
</dbReference>
<dbReference type="Pfam" id="PF00015">
    <property type="entry name" value="MCPsignal"/>
    <property type="match status" value="1"/>
</dbReference>
<keyword evidence="9" id="KW-1185">Reference proteome</keyword>
<evidence type="ECO:0000256" key="5">
    <source>
        <dbReference type="SAM" id="Phobius"/>
    </source>
</evidence>
<gene>
    <name evidence="8" type="ORF">RAMLITH_10100</name>
</gene>
<dbReference type="Pfam" id="PF00672">
    <property type="entry name" value="HAMP"/>
    <property type="match status" value="1"/>
</dbReference>
<feature type="transmembrane region" description="Helical" evidence="5">
    <location>
        <begin position="191"/>
        <end position="210"/>
    </location>
</feature>
<dbReference type="InterPro" id="IPR004089">
    <property type="entry name" value="MCPsignal_dom"/>
</dbReference>
<dbReference type="InterPro" id="IPR003660">
    <property type="entry name" value="HAMP_dom"/>
</dbReference>
<dbReference type="CDD" id="cd11386">
    <property type="entry name" value="MCP_signal"/>
    <property type="match status" value="1"/>
</dbReference>
<evidence type="ECO:0000259" key="6">
    <source>
        <dbReference type="PROSITE" id="PS50111"/>
    </source>
</evidence>
<dbReference type="SMART" id="SM00304">
    <property type="entry name" value="HAMP"/>
    <property type="match status" value="1"/>
</dbReference>
<sequence length="571" mass="59496">MGFRNWKIGARLGAGFGLLLVLLAAVGAFGVVTMTNMQQRLDTIVDRNSAQVLHATTVAAGIRDIMLSMSIIVQAGNKEARDAQKANIGGARQRYGNAKKALLENAPDDTIKGLLQRLDAELKPAVPVNNRLLELADQGSPAQASELFITQSEPSGRKLIALTDEIVRHAQATAQAGAAEARADYLRSRTLVLAICALAIALGAGAAVAISRSITRPLREAVQVAETVATGDLRLRLDGRGRDEAAQLLQALQHMADSLVTVVTDVRAGTDAISTASGQIASGNQDLSQRTEEQAASLEETAASMEELTGTVKQNAENARQANQLARSASEVAVKGGAVVGQVVDTMAGINAASRKIADIIGVIDGIAFQTNILALNAAVEAARAGEQGRGFAVVASEVRSLAQRSAAAAKEIKALIDDSVGKVDAGSQLVDQAGQTMQEIVGSIRRVTDIMGEIAAASQEQTRGIEQVNQAITQMDQVTQQNAALVEEASAAAQSMREQAGALVQAVSVFKLQGGPAPRVEPAAVQPEPPLRRDQPARAALARPRPARPDPLQPGLAAAAAGEAGEWRAS</sequence>